<dbReference type="PRINTS" id="PR00756">
    <property type="entry name" value="ALADIPTASE"/>
</dbReference>
<keyword evidence="5" id="KW-0378">Hydrolase</keyword>
<dbReference type="InterPro" id="IPR014782">
    <property type="entry name" value="Peptidase_M1_dom"/>
</dbReference>
<evidence type="ECO:0000256" key="4">
    <source>
        <dbReference type="ARBA" id="ARBA00022723"/>
    </source>
</evidence>
<dbReference type="Gene3D" id="2.60.40.1730">
    <property type="entry name" value="tricorn interacting facor f3 domain"/>
    <property type="match status" value="1"/>
</dbReference>
<keyword evidence="4" id="KW-0479">Metal-binding</keyword>
<protein>
    <recommendedName>
        <fullName evidence="8">Peptidase M1 membrane alanine aminopeptidase domain-containing protein</fullName>
    </recommendedName>
</protein>
<dbReference type="GO" id="GO:0008270">
    <property type="term" value="F:zinc ion binding"/>
    <property type="evidence" value="ECO:0007669"/>
    <property type="project" value="InterPro"/>
</dbReference>
<name>A0AAD5S183_9FUNG</name>
<dbReference type="GO" id="GO:0005615">
    <property type="term" value="C:extracellular space"/>
    <property type="evidence" value="ECO:0007669"/>
    <property type="project" value="TreeGrafter"/>
</dbReference>
<dbReference type="Proteomes" id="UP001212841">
    <property type="component" value="Unassembled WGS sequence"/>
</dbReference>
<proteinExistence type="inferred from homology"/>
<dbReference type="InterPro" id="IPR001930">
    <property type="entry name" value="Peptidase_M1"/>
</dbReference>
<keyword evidence="3" id="KW-0645">Protease</keyword>
<comment type="cofactor">
    <cofactor evidence="1">
        <name>Zn(2+)</name>
        <dbReference type="ChEBI" id="CHEBI:29105"/>
    </cofactor>
</comment>
<dbReference type="PANTHER" id="PTHR11533">
    <property type="entry name" value="PROTEASE M1 ZINC METALLOPROTEASE"/>
    <property type="match status" value="1"/>
</dbReference>
<accession>A0AAD5S183</accession>
<feature type="non-terminal residue" evidence="9">
    <location>
        <position position="273"/>
    </location>
</feature>
<dbReference type="GO" id="GO:0016020">
    <property type="term" value="C:membrane"/>
    <property type="evidence" value="ECO:0007669"/>
    <property type="project" value="TreeGrafter"/>
</dbReference>
<reference evidence="9" key="1">
    <citation type="submission" date="2020-05" db="EMBL/GenBank/DDBJ databases">
        <title>Phylogenomic resolution of chytrid fungi.</title>
        <authorList>
            <person name="Stajich J.E."/>
            <person name="Amses K."/>
            <person name="Simmons R."/>
            <person name="Seto K."/>
            <person name="Myers J."/>
            <person name="Bonds A."/>
            <person name="Quandt C.A."/>
            <person name="Barry K."/>
            <person name="Liu P."/>
            <person name="Grigoriev I."/>
            <person name="Longcore J.E."/>
            <person name="James T.Y."/>
        </authorList>
    </citation>
    <scope>NUCLEOTIDE SEQUENCE</scope>
    <source>
        <strain evidence="9">JEL0318</strain>
    </source>
</reference>
<comment type="caution">
    <text evidence="9">The sequence shown here is derived from an EMBL/GenBank/DDBJ whole genome shotgun (WGS) entry which is preliminary data.</text>
</comment>
<evidence type="ECO:0000256" key="3">
    <source>
        <dbReference type="ARBA" id="ARBA00022670"/>
    </source>
</evidence>
<dbReference type="AlphaFoldDB" id="A0AAD5S183"/>
<dbReference type="GO" id="GO:0070006">
    <property type="term" value="F:metalloaminopeptidase activity"/>
    <property type="evidence" value="ECO:0007669"/>
    <property type="project" value="TreeGrafter"/>
</dbReference>
<evidence type="ECO:0000256" key="7">
    <source>
        <dbReference type="ARBA" id="ARBA00023049"/>
    </source>
</evidence>
<dbReference type="SUPFAM" id="SSF55486">
    <property type="entry name" value="Metalloproteases ('zincins'), catalytic domain"/>
    <property type="match status" value="1"/>
</dbReference>
<dbReference type="Gene3D" id="1.10.390.10">
    <property type="entry name" value="Neutral Protease Domain 2"/>
    <property type="match status" value="1"/>
</dbReference>
<evidence type="ECO:0000256" key="5">
    <source>
        <dbReference type="ARBA" id="ARBA00022801"/>
    </source>
</evidence>
<dbReference type="InterPro" id="IPR027268">
    <property type="entry name" value="Peptidase_M4/M1_CTD_sf"/>
</dbReference>
<evidence type="ECO:0000256" key="1">
    <source>
        <dbReference type="ARBA" id="ARBA00001947"/>
    </source>
</evidence>
<evidence type="ECO:0000256" key="2">
    <source>
        <dbReference type="ARBA" id="ARBA00010136"/>
    </source>
</evidence>
<dbReference type="GO" id="GO:0043171">
    <property type="term" value="P:peptide catabolic process"/>
    <property type="evidence" value="ECO:0007669"/>
    <property type="project" value="TreeGrafter"/>
</dbReference>
<dbReference type="EMBL" id="JADGJD010002832">
    <property type="protein sequence ID" value="KAJ3028014.1"/>
    <property type="molecule type" value="Genomic_DNA"/>
</dbReference>
<evidence type="ECO:0000313" key="9">
    <source>
        <dbReference type="EMBL" id="KAJ3028014.1"/>
    </source>
</evidence>
<keyword evidence="6" id="KW-0862">Zinc</keyword>
<gene>
    <name evidence="9" type="ORF">HK097_006048</name>
</gene>
<evidence type="ECO:0000256" key="6">
    <source>
        <dbReference type="ARBA" id="ARBA00022833"/>
    </source>
</evidence>
<keyword evidence="10" id="KW-1185">Reference proteome</keyword>
<sequence>MKTIANGALVSEEDVEGGEKVTKWKLEQTCPSYLICVVVGEFVEVDDGCISKVPIKYFAPRDVNPDHLHRAFGRTPAMLRWIQEKLNVPFPYPKYYQFASKLMSGAMENISLVTWGEQYLMDEKYGEEKGLYTDMTNVHEMAHSWFGDLLGIRHFEHVWLKESWASYFESLWLEEHHPRAEFEFEMLLNSDNYIAETSRYVRPIVTRKYDTSWSMFDSHTYPGGAWRIHMVRSLVGEGAFWSGVRDYVKSFQGEVVETDLFRRCLERSSGVGL</sequence>
<dbReference type="InterPro" id="IPR050344">
    <property type="entry name" value="Peptidase_M1_aminopeptidases"/>
</dbReference>
<comment type="similarity">
    <text evidence="2">Belongs to the peptidase M1 family.</text>
</comment>
<dbReference type="GO" id="GO:0006508">
    <property type="term" value="P:proteolysis"/>
    <property type="evidence" value="ECO:0007669"/>
    <property type="project" value="UniProtKB-KW"/>
</dbReference>
<organism evidence="9 10">
    <name type="scientific">Rhizophlyctis rosea</name>
    <dbReference type="NCBI Taxonomy" id="64517"/>
    <lineage>
        <taxon>Eukaryota</taxon>
        <taxon>Fungi</taxon>
        <taxon>Fungi incertae sedis</taxon>
        <taxon>Chytridiomycota</taxon>
        <taxon>Chytridiomycota incertae sedis</taxon>
        <taxon>Chytridiomycetes</taxon>
        <taxon>Rhizophlyctidales</taxon>
        <taxon>Rhizophlyctidaceae</taxon>
        <taxon>Rhizophlyctis</taxon>
    </lineage>
</organism>
<dbReference type="GO" id="GO:0005737">
    <property type="term" value="C:cytoplasm"/>
    <property type="evidence" value="ECO:0007669"/>
    <property type="project" value="TreeGrafter"/>
</dbReference>
<feature type="domain" description="Peptidase M1 membrane alanine aminopeptidase" evidence="8">
    <location>
        <begin position="72"/>
        <end position="269"/>
    </location>
</feature>
<dbReference type="Pfam" id="PF01433">
    <property type="entry name" value="Peptidase_M1"/>
    <property type="match status" value="1"/>
</dbReference>
<keyword evidence="7" id="KW-0482">Metalloprotease</keyword>
<evidence type="ECO:0000313" key="10">
    <source>
        <dbReference type="Proteomes" id="UP001212841"/>
    </source>
</evidence>
<dbReference type="InterPro" id="IPR042097">
    <property type="entry name" value="Aminopeptidase_N-like_N_sf"/>
</dbReference>
<dbReference type="PANTHER" id="PTHR11533:SF299">
    <property type="entry name" value="AMINOPEPTIDASE"/>
    <property type="match status" value="1"/>
</dbReference>
<dbReference type="GO" id="GO:0042277">
    <property type="term" value="F:peptide binding"/>
    <property type="evidence" value="ECO:0007669"/>
    <property type="project" value="TreeGrafter"/>
</dbReference>
<evidence type="ECO:0000259" key="8">
    <source>
        <dbReference type="Pfam" id="PF01433"/>
    </source>
</evidence>